<dbReference type="EMBL" id="CP024768">
    <property type="protein sequence ID" value="QGY28746.1"/>
    <property type="molecule type" value="Genomic_DNA"/>
</dbReference>
<gene>
    <name evidence="4" type="ORF">CUN67_07320</name>
</gene>
<name>A0A6B9G995_PANCY</name>
<evidence type="ECO:0000259" key="2">
    <source>
        <dbReference type="Pfam" id="PF13462"/>
    </source>
</evidence>
<evidence type="ECO:0008006" key="6">
    <source>
        <dbReference type="Google" id="ProtNLM"/>
    </source>
</evidence>
<organism evidence="4 5">
    <name type="scientific">Pantoea cypripedii</name>
    <name type="common">Pectobacterium cypripedii</name>
    <name type="synonym">Erwinia cypripedii</name>
    <dbReference type="NCBI Taxonomy" id="55209"/>
    <lineage>
        <taxon>Bacteria</taxon>
        <taxon>Pseudomonadati</taxon>
        <taxon>Pseudomonadota</taxon>
        <taxon>Gammaproteobacteria</taxon>
        <taxon>Enterobacterales</taxon>
        <taxon>Erwiniaceae</taxon>
        <taxon>Pantoea</taxon>
    </lineage>
</organism>
<accession>A0A6B9G995</accession>
<feature type="chain" id="PRO_5025664252" description="Disulfide bond formation protein DsbA" evidence="1">
    <location>
        <begin position="21"/>
        <end position="260"/>
    </location>
</feature>
<reference evidence="4 5" key="1">
    <citation type="submission" date="2017-11" db="EMBL/GenBank/DDBJ databases">
        <title>Genome sequence of Pantoea cypripedii NE1.</title>
        <authorList>
            <person name="Nascimento F.X."/>
        </authorList>
    </citation>
    <scope>NUCLEOTIDE SEQUENCE [LARGE SCALE GENOMIC DNA]</scope>
    <source>
        <strain evidence="4 5">NE1</strain>
    </source>
</reference>
<evidence type="ECO:0000313" key="4">
    <source>
        <dbReference type="EMBL" id="QGY28746.1"/>
    </source>
</evidence>
<sequence length="260" mass="29168">MPRNIMLTALFTLVILPAFAVTAPAFTPEQRQQIGTISRDYLLAHPEILDQMLQQRQRQRNETLLQLKRKVIALHQTLLVSHDAPQIGPPDAAVVVISFYDYRCVPCGAMSTVIMQMMRDNPQVRFVFRDWPMPGEGWASSETALAIGVALWQQQGAGEWLRYYQSMFKEHLQAEDIAYVVRELQVAVPSQSAVTKARRVLENNSQLANKLKLGNLPTVIVMPLQRAVEENTSVFISAVSAGELQAAIVRSARRQTSGKE</sequence>
<dbReference type="InterPro" id="IPR012336">
    <property type="entry name" value="Thioredoxin-like_fold"/>
</dbReference>
<dbReference type="InterPro" id="IPR036249">
    <property type="entry name" value="Thioredoxin-like_sf"/>
</dbReference>
<feature type="domain" description="Copper resistance protein ScsC N-terminal" evidence="3">
    <location>
        <begin position="30"/>
        <end position="59"/>
    </location>
</feature>
<evidence type="ECO:0000256" key="1">
    <source>
        <dbReference type="SAM" id="SignalP"/>
    </source>
</evidence>
<dbReference type="AlphaFoldDB" id="A0A6B9G995"/>
<dbReference type="Pfam" id="PF13462">
    <property type="entry name" value="Thioredoxin_4"/>
    <property type="match status" value="1"/>
</dbReference>
<dbReference type="InterPro" id="IPR041205">
    <property type="entry name" value="ScsC_N"/>
</dbReference>
<evidence type="ECO:0000313" key="5">
    <source>
        <dbReference type="Proteomes" id="UP000502005"/>
    </source>
</evidence>
<dbReference type="Proteomes" id="UP000502005">
    <property type="component" value="Chromosome"/>
</dbReference>
<dbReference type="SUPFAM" id="SSF52833">
    <property type="entry name" value="Thioredoxin-like"/>
    <property type="match status" value="1"/>
</dbReference>
<proteinExistence type="predicted"/>
<keyword evidence="1" id="KW-0732">Signal</keyword>
<dbReference type="RefSeq" id="WP_208714616.1">
    <property type="nucleotide sequence ID" value="NZ_CP024768.1"/>
</dbReference>
<feature type="domain" description="Thioredoxin-like fold" evidence="2">
    <location>
        <begin position="85"/>
        <end position="221"/>
    </location>
</feature>
<protein>
    <recommendedName>
        <fullName evidence="6">Disulfide bond formation protein DsbA</fullName>
    </recommendedName>
</protein>
<feature type="signal peptide" evidence="1">
    <location>
        <begin position="1"/>
        <end position="20"/>
    </location>
</feature>
<evidence type="ECO:0000259" key="3">
    <source>
        <dbReference type="Pfam" id="PF18312"/>
    </source>
</evidence>
<dbReference type="Pfam" id="PF18312">
    <property type="entry name" value="ScsC_N"/>
    <property type="match status" value="1"/>
</dbReference>
<dbReference type="Gene3D" id="3.40.30.10">
    <property type="entry name" value="Glutaredoxin"/>
    <property type="match status" value="1"/>
</dbReference>